<accession>A0AAE3GQR8</accession>
<name>A0AAE3GQR8_9CYAN</name>
<gene>
    <name evidence="1" type="ORF">NJ959_11065</name>
</gene>
<sequence>MKPVTTKNNNSEDEGFIRLSTDEIRENLLDALIRIITQGTRIVLQQAGEDVAAIIPAREFTRLDTLIHEIKSSPYLPEDDEYYEDERGIHCVYPDEVKSDFADILAAVMVDGELFGLLPTPNLGGKDVDIFMPVAVLMPIEKFWLPEYIINECKGRWN</sequence>
<comment type="caution">
    <text evidence="1">The sequence shown here is derived from an EMBL/GenBank/DDBJ whole genome shotgun (WGS) entry which is preliminary data.</text>
</comment>
<proteinExistence type="predicted"/>
<evidence type="ECO:0000313" key="2">
    <source>
        <dbReference type="Proteomes" id="UP001204953"/>
    </source>
</evidence>
<dbReference type="RefSeq" id="WP_254011785.1">
    <property type="nucleotide sequence ID" value="NZ_JAMZMM010000087.1"/>
</dbReference>
<organism evidence="1 2">
    <name type="scientific">Limnofasciculus baicalensis BBK-W-15</name>
    <dbReference type="NCBI Taxonomy" id="2699891"/>
    <lineage>
        <taxon>Bacteria</taxon>
        <taxon>Bacillati</taxon>
        <taxon>Cyanobacteriota</taxon>
        <taxon>Cyanophyceae</taxon>
        <taxon>Coleofasciculales</taxon>
        <taxon>Coleofasciculaceae</taxon>
        <taxon>Limnofasciculus</taxon>
        <taxon>Limnofasciculus baicalensis</taxon>
    </lineage>
</organism>
<dbReference type="EMBL" id="JAMZMM010000087">
    <property type="protein sequence ID" value="MCP2728996.1"/>
    <property type="molecule type" value="Genomic_DNA"/>
</dbReference>
<keyword evidence="2" id="KW-1185">Reference proteome</keyword>
<protein>
    <submittedName>
        <fullName evidence="1">Type II toxin-antitoxin system Phd/YefM family antitoxin</fullName>
    </submittedName>
</protein>
<reference evidence="1" key="1">
    <citation type="submission" date="2022-06" db="EMBL/GenBank/DDBJ databases">
        <title>New cyanobacteria of genus Symplocastrum in benthos of Lake Baikal.</title>
        <authorList>
            <person name="Sorokovikova E."/>
            <person name="Tikhonova I."/>
            <person name="Krasnopeev A."/>
            <person name="Evseev P."/>
            <person name="Gladkikh A."/>
            <person name="Belykh O."/>
        </authorList>
    </citation>
    <scope>NUCLEOTIDE SEQUENCE</scope>
    <source>
        <strain evidence="1">BBK-W-15</strain>
    </source>
</reference>
<evidence type="ECO:0000313" key="1">
    <source>
        <dbReference type="EMBL" id="MCP2728996.1"/>
    </source>
</evidence>
<dbReference type="AlphaFoldDB" id="A0AAE3GQR8"/>
<dbReference type="Proteomes" id="UP001204953">
    <property type="component" value="Unassembled WGS sequence"/>
</dbReference>